<proteinExistence type="predicted"/>
<evidence type="ECO:0000313" key="3">
    <source>
        <dbReference type="Proteomes" id="UP000526408"/>
    </source>
</evidence>
<organism evidence="2 3">
    <name type="scientific">Roseicyclus persicicus</name>
    <dbReference type="NCBI Taxonomy" id="2650661"/>
    <lineage>
        <taxon>Bacteria</taxon>
        <taxon>Pseudomonadati</taxon>
        <taxon>Pseudomonadota</taxon>
        <taxon>Alphaproteobacteria</taxon>
        <taxon>Rhodobacterales</taxon>
        <taxon>Roseobacteraceae</taxon>
        <taxon>Roseicyclus</taxon>
    </lineage>
</organism>
<dbReference type="InterPro" id="IPR009030">
    <property type="entry name" value="Growth_fac_rcpt_cys_sf"/>
</dbReference>
<dbReference type="AlphaFoldDB" id="A0A7X6GXY7"/>
<keyword evidence="3" id="KW-1185">Reference proteome</keyword>
<dbReference type="Proteomes" id="UP000526408">
    <property type="component" value="Unassembled WGS sequence"/>
</dbReference>
<dbReference type="Gene3D" id="2.10.25.10">
    <property type="entry name" value="Laminin"/>
    <property type="match status" value="7"/>
</dbReference>
<sequence>MTASTHPTAPRDFAIEVAENEGMPSRSIATGRPPKPAPTRRLTGTLTLGPSMARAAAGGLWSASEQAAMRHHKEPARRAPARLIARVAVVAGVIASFAFPVLAQDGTGPIPENAQPRGHGGGWVCDLGFRQEGADCLALHMPAHSHPTGRSYGTGWECDRGYVETNGASCDPIPVPENAFLRSSGHEWQCDRGYLRDRDACVPILLPEHAYLTDDPAGTGWTCDRGYAALEGTCLPIAVPANAYLTNASFGPVWACERGFVRNDDRCDAIPLPANAFLDPISHEPGWRCERGYEPLNGACAALVLPANAHLDRSGNRWTCDRGFRLSDGVCSLAR</sequence>
<accession>A0A7X6GXY7</accession>
<name>A0A7X6GXY7_9RHOB</name>
<evidence type="ECO:0000313" key="2">
    <source>
        <dbReference type="EMBL" id="NKX44466.1"/>
    </source>
</evidence>
<protein>
    <recommendedName>
        <fullName evidence="4">MSP1 EGF domain 1</fullName>
    </recommendedName>
</protein>
<dbReference type="RefSeq" id="WP_168622838.1">
    <property type="nucleotide sequence ID" value="NZ_JAAZQQ010000002.1"/>
</dbReference>
<feature type="region of interest" description="Disordered" evidence="1">
    <location>
        <begin position="19"/>
        <end position="41"/>
    </location>
</feature>
<evidence type="ECO:0000256" key="1">
    <source>
        <dbReference type="SAM" id="MobiDB-lite"/>
    </source>
</evidence>
<gene>
    <name evidence="2" type="ORF">HCU73_07675</name>
</gene>
<comment type="caution">
    <text evidence="2">The sequence shown here is derived from an EMBL/GenBank/DDBJ whole genome shotgun (WGS) entry which is preliminary data.</text>
</comment>
<dbReference type="SUPFAM" id="SSF57184">
    <property type="entry name" value="Growth factor receptor domain"/>
    <property type="match status" value="1"/>
</dbReference>
<dbReference type="EMBL" id="JAAZQQ010000002">
    <property type="protein sequence ID" value="NKX44466.1"/>
    <property type="molecule type" value="Genomic_DNA"/>
</dbReference>
<evidence type="ECO:0008006" key="4">
    <source>
        <dbReference type="Google" id="ProtNLM"/>
    </source>
</evidence>
<reference evidence="2 3" key="1">
    <citation type="submission" date="2020-04" db="EMBL/GenBank/DDBJ databases">
        <authorList>
            <person name="Yoon J."/>
        </authorList>
    </citation>
    <scope>NUCLEOTIDE SEQUENCE [LARGE SCALE GENOMIC DNA]</scope>
    <source>
        <strain evidence="2 3">KMU-115</strain>
    </source>
</reference>